<dbReference type="Proteomes" id="UP000568106">
    <property type="component" value="Unassembled WGS sequence"/>
</dbReference>
<protein>
    <submittedName>
        <fullName evidence="3">Beta-glucanase (GH16 family)</fullName>
    </submittedName>
</protein>
<dbReference type="AlphaFoldDB" id="A0A7W8MT08"/>
<comment type="caution">
    <text evidence="3">The sequence shown here is derived from an EMBL/GenBank/DDBJ whole genome shotgun (WGS) entry which is preliminary data.</text>
</comment>
<feature type="domain" description="GH16" evidence="2">
    <location>
        <begin position="38"/>
        <end position="294"/>
    </location>
</feature>
<dbReference type="CDD" id="cd08023">
    <property type="entry name" value="GH16_laminarinase_like"/>
    <property type="match status" value="1"/>
</dbReference>
<dbReference type="PANTHER" id="PTHR10963">
    <property type="entry name" value="GLYCOSYL HYDROLASE-RELATED"/>
    <property type="match status" value="1"/>
</dbReference>
<evidence type="ECO:0000313" key="4">
    <source>
        <dbReference type="Proteomes" id="UP000568106"/>
    </source>
</evidence>
<dbReference type="InterPro" id="IPR013320">
    <property type="entry name" value="ConA-like_dom_sf"/>
</dbReference>
<accession>A0A7W8MT08</accession>
<dbReference type="Pfam" id="PF00722">
    <property type="entry name" value="Glyco_hydro_16"/>
    <property type="match status" value="1"/>
</dbReference>
<dbReference type="EMBL" id="JACHDY010000006">
    <property type="protein sequence ID" value="MBB5318957.1"/>
    <property type="molecule type" value="Genomic_DNA"/>
</dbReference>
<dbReference type="GO" id="GO:0004553">
    <property type="term" value="F:hydrolase activity, hydrolyzing O-glycosyl compounds"/>
    <property type="evidence" value="ECO:0007669"/>
    <property type="project" value="InterPro"/>
</dbReference>
<dbReference type="PROSITE" id="PS51762">
    <property type="entry name" value="GH16_2"/>
    <property type="match status" value="1"/>
</dbReference>
<evidence type="ECO:0000313" key="3">
    <source>
        <dbReference type="EMBL" id="MBB5318957.1"/>
    </source>
</evidence>
<dbReference type="PANTHER" id="PTHR10963:SF55">
    <property type="entry name" value="GLYCOSIDE HYDROLASE FAMILY 16 PROTEIN"/>
    <property type="match status" value="1"/>
</dbReference>
<evidence type="ECO:0000256" key="1">
    <source>
        <dbReference type="ARBA" id="ARBA00006865"/>
    </source>
</evidence>
<gene>
    <name evidence="3" type="ORF">HDF09_003656</name>
</gene>
<sequence length="303" mass="33213">MITIEPPSTPSIPAPIRSGLTLTRACLVLLAVGTTLVAQSPATPNSNWRLTWSDEFNGPNGSSPDPAKWVSETGGKGFGNNELETYTNRAVNAHQEDGHLVITARKEDLIGSDGIPRHYTSARLNTKGLFSQAYGRFEARIQLPTGKGIWPAFWLLGDDIDTNPWPKSGEIDIIENIGDPHTIYSTLHGPGYSGTQPISSKFPLPPGESVTTGYHLYSVEWAPNDIKFFFDDHLIVERTPADLPPSTYWVYDHPFFIILNLAVGGGWPGNPDEATTFPQKMLVDYVRVYQPASSAAQTPKPIQ</sequence>
<dbReference type="SUPFAM" id="SSF49899">
    <property type="entry name" value="Concanavalin A-like lectins/glucanases"/>
    <property type="match status" value="1"/>
</dbReference>
<comment type="similarity">
    <text evidence="1">Belongs to the glycosyl hydrolase 16 family.</text>
</comment>
<organism evidence="3 4">
    <name type="scientific">Tunturiibacter empetritectus</name>
    <dbReference type="NCBI Taxonomy" id="3069691"/>
    <lineage>
        <taxon>Bacteria</taxon>
        <taxon>Pseudomonadati</taxon>
        <taxon>Acidobacteriota</taxon>
        <taxon>Terriglobia</taxon>
        <taxon>Terriglobales</taxon>
        <taxon>Acidobacteriaceae</taxon>
        <taxon>Tunturiibacter</taxon>
    </lineage>
</organism>
<name>A0A7W8MT08_9BACT</name>
<dbReference type="Gene3D" id="2.60.120.200">
    <property type="match status" value="1"/>
</dbReference>
<proteinExistence type="inferred from homology"/>
<evidence type="ECO:0000259" key="2">
    <source>
        <dbReference type="PROSITE" id="PS51762"/>
    </source>
</evidence>
<dbReference type="GO" id="GO:0005975">
    <property type="term" value="P:carbohydrate metabolic process"/>
    <property type="evidence" value="ECO:0007669"/>
    <property type="project" value="InterPro"/>
</dbReference>
<dbReference type="InterPro" id="IPR050546">
    <property type="entry name" value="Glycosyl_Hydrlase_16"/>
</dbReference>
<keyword evidence="4" id="KW-1185">Reference proteome</keyword>
<reference evidence="3" key="1">
    <citation type="submission" date="2020-08" db="EMBL/GenBank/DDBJ databases">
        <title>Genomic Encyclopedia of Type Strains, Phase IV (KMG-V): Genome sequencing to study the core and pangenomes of soil and plant-associated prokaryotes.</title>
        <authorList>
            <person name="Whitman W."/>
        </authorList>
    </citation>
    <scope>NUCLEOTIDE SEQUENCE [LARGE SCALE GENOMIC DNA]</scope>
    <source>
        <strain evidence="3">M8UP27</strain>
    </source>
</reference>
<dbReference type="InterPro" id="IPR000757">
    <property type="entry name" value="Beta-glucanase-like"/>
</dbReference>